<keyword evidence="1" id="KW-0677">Repeat</keyword>
<feature type="transmembrane region" description="Helical" evidence="2">
    <location>
        <begin position="132"/>
        <end position="151"/>
    </location>
</feature>
<dbReference type="PANTHER" id="PTHR43215">
    <property type="entry name" value="RADIAL SPOKE HEAD 1 HOMOLOG"/>
    <property type="match status" value="1"/>
</dbReference>
<keyword evidence="2" id="KW-0812">Transmembrane</keyword>
<accession>A0A8J5IXS6</accession>
<evidence type="ECO:0000256" key="1">
    <source>
        <dbReference type="ARBA" id="ARBA00022737"/>
    </source>
</evidence>
<dbReference type="PANTHER" id="PTHR43215:SF14">
    <property type="entry name" value="RADIAL SPOKE HEAD 1 HOMOLOG"/>
    <property type="match status" value="1"/>
</dbReference>
<reference evidence="3" key="1">
    <citation type="submission" date="2021-01" db="EMBL/GenBank/DDBJ databases">
        <title>Phytophthora aleatoria, a newly-described species from Pinus radiata is distinct from Phytophthora cactorum isolates based on comparative genomics.</title>
        <authorList>
            <person name="Mcdougal R."/>
            <person name="Panda P."/>
            <person name="Williams N."/>
            <person name="Studholme D.J."/>
        </authorList>
    </citation>
    <scope>NUCLEOTIDE SEQUENCE</scope>
    <source>
        <strain evidence="3">NZFS 4037</strain>
    </source>
</reference>
<proteinExistence type="predicted"/>
<protein>
    <recommendedName>
        <fullName evidence="5">Peptidyl-tRNA hydrolase</fullName>
    </recommendedName>
</protein>
<feature type="transmembrane region" description="Helical" evidence="2">
    <location>
        <begin position="195"/>
        <end position="215"/>
    </location>
</feature>
<dbReference type="EMBL" id="JAENGY010000042">
    <property type="protein sequence ID" value="KAG6976033.1"/>
    <property type="molecule type" value="Genomic_DNA"/>
</dbReference>
<dbReference type="Proteomes" id="UP000709295">
    <property type="component" value="Unassembled WGS sequence"/>
</dbReference>
<keyword evidence="4" id="KW-1185">Reference proteome</keyword>
<comment type="caution">
    <text evidence="3">The sequence shown here is derived from an EMBL/GenBank/DDBJ whole genome shotgun (WGS) entry which is preliminary data.</text>
</comment>
<dbReference type="SMART" id="SM00698">
    <property type="entry name" value="MORN"/>
    <property type="match status" value="3"/>
</dbReference>
<dbReference type="InterPro" id="IPR001328">
    <property type="entry name" value="Pept_tRNA_hydro"/>
</dbReference>
<keyword evidence="2" id="KW-0472">Membrane</keyword>
<dbReference type="GO" id="GO:0004045">
    <property type="term" value="F:peptidyl-tRNA hydrolase activity"/>
    <property type="evidence" value="ECO:0007669"/>
    <property type="project" value="InterPro"/>
</dbReference>
<evidence type="ECO:0008006" key="5">
    <source>
        <dbReference type="Google" id="ProtNLM"/>
    </source>
</evidence>
<feature type="transmembrane region" description="Helical" evidence="2">
    <location>
        <begin position="171"/>
        <end position="188"/>
    </location>
</feature>
<dbReference type="AlphaFoldDB" id="A0A8J5IXS6"/>
<evidence type="ECO:0000313" key="4">
    <source>
        <dbReference type="Proteomes" id="UP000709295"/>
    </source>
</evidence>
<dbReference type="InterPro" id="IPR003409">
    <property type="entry name" value="MORN"/>
</dbReference>
<name>A0A8J5IXS6_9STRA</name>
<dbReference type="Pfam" id="PF01195">
    <property type="entry name" value="Pept_tRNA_hydro"/>
    <property type="match status" value="1"/>
</dbReference>
<evidence type="ECO:0000313" key="3">
    <source>
        <dbReference type="EMBL" id="KAG6976033.1"/>
    </source>
</evidence>
<evidence type="ECO:0000256" key="2">
    <source>
        <dbReference type="SAM" id="Phobius"/>
    </source>
</evidence>
<keyword evidence="2" id="KW-1133">Transmembrane helix</keyword>
<dbReference type="Pfam" id="PF02493">
    <property type="entry name" value="MORN"/>
    <property type="match status" value="3"/>
</dbReference>
<organism evidence="3 4">
    <name type="scientific">Phytophthora aleatoria</name>
    <dbReference type="NCBI Taxonomy" id="2496075"/>
    <lineage>
        <taxon>Eukaryota</taxon>
        <taxon>Sar</taxon>
        <taxon>Stramenopiles</taxon>
        <taxon>Oomycota</taxon>
        <taxon>Peronosporomycetes</taxon>
        <taxon>Peronosporales</taxon>
        <taxon>Peronosporaceae</taxon>
        <taxon>Phytophthora</taxon>
    </lineage>
</organism>
<sequence length="578" mass="64262">MLRRSLRVSLRQRGNLLVSGFSSAGVGPIGNTSGEDSEKAAASASSPKYDHVRKLIVGLGNPGDKFTNTRHNIGFVAVRHFLETYASQVTDKHLELQHETANHGDVARFRVAFQQNAADKDYTYPLDDLKDLPRALAVLVLGYAAVSWLVLQMDDYFAADDQDENFSFPKVGAFVALYTVMMAISRFYEHGTYILYEMLWACNVSLVLVVMALYFSKPFLVGVSMVTVSGDQLLWYIDTLSFVLNGKFITGAMKYLTYPENRSFSKTLFATHHLWFLPVCLYITTGHGGMHGSSFVGSSILTTFLAVFCRALTPFEVRVPGSEHIIYLNVNGGYEFWKDIKIPLLHLLDHHHPMLYIPFLAIVGNLEYSVTYVDDRPEEAKYLCREGEVKISYANGDTFEGTIGPDRLKHGGGKYTWNQRDSEGELSVLATFEGTYVNGSKNGLGKMTFANGDVYHGEWKADKMTGEGSFMYANGDIFSGRFESGIRSGKGTYEFAADKSLFVGEWADNTITNGKWVFKDGGSYVGRFEDGNPIGNCMIKFPSGLQQDGEYVKDQATNDAGEEVTVHKFVGGMIVKVR</sequence>
<gene>
    <name evidence="3" type="ORF">JG688_00001747</name>
</gene>